<evidence type="ECO:0008006" key="3">
    <source>
        <dbReference type="Google" id="ProtNLM"/>
    </source>
</evidence>
<organism evidence="1 2">
    <name type="scientific">Ancylostoma ceylanicum</name>
    <dbReference type="NCBI Taxonomy" id="53326"/>
    <lineage>
        <taxon>Eukaryota</taxon>
        <taxon>Metazoa</taxon>
        <taxon>Ecdysozoa</taxon>
        <taxon>Nematoda</taxon>
        <taxon>Chromadorea</taxon>
        <taxon>Rhabditida</taxon>
        <taxon>Rhabditina</taxon>
        <taxon>Rhabditomorpha</taxon>
        <taxon>Strongyloidea</taxon>
        <taxon>Ancylostomatidae</taxon>
        <taxon>Ancylostomatinae</taxon>
        <taxon>Ancylostoma</taxon>
    </lineage>
</organism>
<keyword evidence="2" id="KW-1185">Reference proteome</keyword>
<comment type="caution">
    <text evidence="1">The sequence shown here is derived from an EMBL/GenBank/DDBJ whole genome shotgun (WGS) entry which is preliminary data.</text>
</comment>
<evidence type="ECO:0000313" key="2">
    <source>
        <dbReference type="Proteomes" id="UP000024635"/>
    </source>
</evidence>
<dbReference type="EMBL" id="JARK01001561">
    <property type="protein sequence ID" value="EYB89974.1"/>
    <property type="molecule type" value="Genomic_DNA"/>
</dbReference>
<evidence type="ECO:0000313" key="1">
    <source>
        <dbReference type="EMBL" id="EYB89974.1"/>
    </source>
</evidence>
<gene>
    <name evidence="1" type="primary">Acey_s0225.g2765</name>
    <name evidence="1" type="ORF">Y032_0225g2765</name>
</gene>
<name>A0A016SI39_9BILA</name>
<protein>
    <recommendedName>
        <fullName evidence="3">Serpentine receptor class gamma</fullName>
    </recommendedName>
</protein>
<dbReference type="AlphaFoldDB" id="A0A016SI39"/>
<reference evidence="2" key="1">
    <citation type="journal article" date="2015" name="Nat. Genet.">
        <title>The genome and transcriptome of the zoonotic hookworm Ancylostoma ceylanicum identify infection-specific gene families.</title>
        <authorList>
            <person name="Schwarz E.M."/>
            <person name="Hu Y."/>
            <person name="Antoshechkin I."/>
            <person name="Miller M.M."/>
            <person name="Sternberg P.W."/>
            <person name="Aroian R.V."/>
        </authorList>
    </citation>
    <scope>NUCLEOTIDE SEQUENCE</scope>
    <source>
        <strain evidence="2">HY135</strain>
    </source>
</reference>
<proteinExistence type="predicted"/>
<accession>A0A016SI39</accession>
<sequence>MATERVERNLLICAAASSLPFCVEFIREIAVVSSSFDGISDIYISMTELWFYEMGIVTSLPMWLQVIVNRSLRKCVIEEFVKQWERLKSTSSIVHP</sequence>
<dbReference type="Proteomes" id="UP000024635">
    <property type="component" value="Unassembled WGS sequence"/>
</dbReference>